<feature type="domain" description="NAD-dependent epimerase/dehydratase" evidence="1">
    <location>
        <begin position="18"/>
        <end position="170"/>
    </location>
</feature>
<dbReference type="SUPFAM" id="SSF51735">
    <property type="entry name" value="NAD(P)-binding Rossmann-fold domains"/>
    <property type="match status" value="1"/>
</dbReference>
<protein>
    <submittedName>
        <fullName evidence="2">Nucleoside-diphosphate-sugar epimerase</fullName>
    </submittedName>
</protein>
<dbReference type="InterPro" id="IPR051783">
    <property type="entry name" value="NAD(P)-dependent_oxidoreduct"/>
</dbReference>
<dbReference type="EMBL" id="JAVDWW010000001">
    <property type="protein sequence ID" value="MDR7167292.1"/>
    <property type="molecule type" value="Genomic_DNA"/>
</dbReference>
<dbReference type="InterPro" id="IPR036291">
    <property type="entry name" value="NAD(P)-bd_dom_sf"/>
</dbReference>
<evidence type="ECO:0000313" key="3">
    <source>
        <dbReference type="Proteomes" id="UP001251217"/>
    </source>
</evidence>
<dbReference type="Gene3D" id="3.40.50.720">
    <property type="entry name" value="NAD(P)-binding Rossmann-like Domain"/>
    <property type="match status" value="1"/>
</dbReference>
<reference evidence="2 3" key="1">
    <citation type="submission" date="2023-07" db="EMBL/GenBank/DDBJ databases">
        <title>Sorghum-associated microbial communities from plants grown in Nebraska, USA.</title>
        <authorList>
            <person name="Schachtman D."/>
        </authorList>
    </citation>
    <scope>NUCLEOTIDE SEQUENCE [LARGE SCALE GENOMIC DNA]</scope>
    <source>
        <strain evidence="2 3">4272</strain>
    </source>
</reference>
<evidence type="ECO:0000259" key="1">
    <source>
        <dbReference type="Pfam" id="PF01370"/>
    </source>
</evidence>
<gene>
    <name evidence="2" type="ORF">J2W56_001010</name>
</gene>
<name>A0ABU1XB72_9NOCA</name>
<dbReference type="PANTHER" id="PTHR48079:SF6">
    <property type="entry name" value="NAD(P)-BINDING DOMAIN-CONTAINING PROTEIN-RELATED"/>
    <property type="match status" value="1"/>
</dbReference>
<organism evidence="2 3">
    <name type="scientific">Nocardia kruczakiae</name>
    <dbReference type="NCBI Taxonomy" id="261477"/>
    <lineage>
        <taxon>Bacteria</taxon>
        <taxon>Bacillati</taxon>
        <taxon>Actinomycetota</taxon>
        <taxon>Actinomycetes</taxon>
        <taxon>Mycobacteriales</taxon>
        <taxon>Nocardiaceae</taxon>
        <taxon>Nocardia</taxon>
    </lineage>
</organism>
<evidence type="ECO:0000313" key="2">
    <source>
        <dbReference type="EMBL" id="MDR7167292.1"/>
    </source>
</evidence>
<dbReference type="InterPro" id="IPR001509">
    <property type="entry name" value="Epimerase_deHydtase"/>
</dbReference>
<comment type="caution">
    <text evidence="2">The sequence shown here is derived from an EMBL/GenBank/DDBJ whole genome shotgun (WGS) entry which is preliminary data.</text>
</comment>
<keyword evidence="3" id="KW-1185">Reference proteome</keyword>
<dbReference type="Proteomes" id="UP001251217">
    <property type="component" value="Unassembled WGS sequence"/>
</dbReference>
<dbReference type="PANTHER" id="PTHR48079">
    <property type="entry name" value="PROTEIN YEEZ"/>
    <property type="match status" value="1"/>
</dbReference>
<proteinExistence type="predicted"/>
<sequence>MGAEPVAGSVEELDDLVAHAADADATVFVPQLTQDVEQAAVQALLHGYAGTGKRFIFTSGTGVLSQHTFGEWSEDTFAEDDEFVPSKYLVQRRHTELITRAAVQDNVHAMVIRPPAIWGSGFHPFIDDILTSVAKTGAACYIGRGLNLYTHVALEDLAELYRLALETGTAGALYHAAGGELNNRMLAECVARVNGCGTRSVTVPEAFEIWGKFTPLVTLGVSSRSRSPRSRNELGWTPRRGDVAQAILDGELNGRRIA</sequence>
<dbReference type="Pfam" id="PF01370">
    <property type="entry name" value="Epimerase"/>
    <property type="match status" value="1"/>
</dbReference>
<accession>A0ABU1XB72</accession>